<dbReference type="SMART" id="SM00295">
    <property type="entry name" value="B41"/>
    <property type="match status" value="1"/>
</dbReference>
<dbReference type="InterPro" id="IPR000299">
    <property type="entry name" value="FERM_domain"/>
</dbReference>
<dbReference type="InterPro" id="IPR019748">
    <property type="entry name" value="FERM_central"/>
</dbReference>
<protein>
    <submittedName>
        <fullName evidence="3">Protein expanded</fullName>
    </submittedName>
</protein>
<dbReference type="Gene3D" id="2.30.29.30">
    <property type="entry name" value="Pleckstrin-homology domain (PH domain)/Phosphotyrosine-binding domain (PTB)"/>
    <property type="match status" value="1"/>
</dbReference>
<evidence type="ECO:0000313" key="6">
    <source>
        <dbReference type="WormBase" id="SRAE_1000147000"/>
    </source>
</evidence>
<dbReference type="AlphaFoldDB" id="A0A090L554"/>
<dbReference type="Gene3D" id="1.20.80.10">
    <property type="match status" value="1"/>
</dbReference>
<dbReference type="WormBase" id="SRAE_1000147000">
    <property type="protein sequence ID" value="SRP07537"/>
    <property type="gene ID" value="WBGene00258077"/>
</dbReference>
<reference evidence="3 4" key="1">
    <citation type="submission" date="2014-09" db="EMBL/GenBank/DDBJ databases">
        <authorList>
            <person name="Martin A.A."/>
        </authorList>
    </citation>
    <scope>NUCLEOTIDE SEQUENCE</scope>
    <source>
        <strain evidence="4">ED321</strain>
        <strain evidence="3">ED321 Heterogonic</strain>
    </source>
</reference>
<feature type="compositionally biased region" description="Polar residues" evidence="1">
    <location>
        <begin position="553"/>
        <end position="567"/>
    </location>
</feature>
<dbReference type="STRING" id="34506.A0A090L554"/>
<sequence>MSSLINDSIERPSISQQTNNIYDSCMAIIPMNVSNSCASSGICTNSIQASEYNSNEKINYIDRSGKGSLVTTPSDEDKRIVSNKTSLESGSNPSPSNTSFSKQKPISFFKLNNSKFSLSSNKVQILQNSNTSLSFGQKLISVYTLTKENILIVVDPKCIVWDVYYSCCQYLKIDDDSLLGLSIRTPSEGMSNDDKPRHEYYFLNPDQKISKYMPKSSKFSMPSKREKQRPVLLLYLRIRVYIERIDLLTCDVSLQHYYLQLKENFLEHWNSQAIANEERCWQMAVLSMEADKISLDDSTFRVEKYFPLWVINFRGIDFIKKNIVQLLEEYKKMTSKESMIAFCQEASRSPFALNCHLYGVRRHKADVLDNTMIGICDKGIEIWDVNSNSERIPLRMIKWNKMVKLCFEKKKILISVNDGYEVVMFAKDEFKARYLLSFCKEFHQQVIHINLQISNLGRHTFVSKSTPYYNNDIFVSTSRASSSITNRSSIAESTQSTSGVGSDQQENSSPEIPKKIECKKKTSHDDMSIESISSSTMSHEIEKPIISKSSESNTEASGTLEATSNSSSDLTTFSHFKVNKKIKEMNELNQMFTNISIENKSQNQVTHVEDKVLNQNVIQNNINGIEKIVEQVKFNNEVKNLRETLDLNMEIDRKIKSQKNKDIELNEEMSTGSPDNRGVINSNNFVKINHSNLHPTQLTKNSVKNLQVSPILEGRKQLIKSGLLNSSPNQKQRRYTSKSPSGGNINRVQSMPTHTCHYVKHHPNLQHQPNSADNAPKITFYDFFDNSMPRPIQTSFVKSNIDNTQSSLSYEYGHQRGINNQINGKMLSTNTPLLNEIGIKSTQFKEFPMMRALLQENNEFPLNSASSSPSATLLSNTSFYEGEIENNRKIEFTQNRMPYKSNVVSSLATQHNEYQYEQIDCLCNHCHYPSPIIHTNKGNCYDINRKQCITQPYQPSNIQETETFTHFNPSDFGINDTNVGSPALHSSNFRSMYKYRPNQNYSVFSLYNNDSNFQSPRTSSKYTKTIMNTSSNVHQQIFTNSQNGSSLNQDVVDLPPPPPYINKINE</sequence>
<dbReference type="InterPro" id="IPR047145">
    <property type="entry name" value="FRMD6-like"/>
</dbReference>
<evidence type="ECO:0000313" key="5">
    <source>
        <dbReference type="WBParaSite" id="SRAE_1000147000.1"/>
    </source>
</evidence>
<dbReference type="SUPFAM" id="SSF50729">
    <property type="entry name" value="PH domain-like"/>
    <property type="match status" value="1"/>
</dbReference>
<organism evidence="3">
    <name type="scientific">Strongyloides ratti</name>
    <name type="common">Parasitic roundworm</name>
    <dbReference type="NCBI Taxonomy" id="34506"/>
    <lineage>
        <taxon>Eukaryota</taxon>
        <taxon>Metazoa</taxon>
        <taxon>Ecdysozoa</taxon>
        <taxon>Nematoda</taxon>
        <taxon>Chromadorea</taxon>
        <taxon>Rhabditida</taxon>
        <taxon>Tylenchina</taxon>
        <taxon>Panagrolaimomorpha</taxon>
        <taxon>Strongyloidoidea</taxon>
        <taxon>Strongyloididae</taxon>
        <taxon>Strongyloides</taxon>
    </lineage>
</organism>
<name>A0A090L554_STRRB</name>
<dbReference type="GeneID" id="36375572"/>
<dbReference type="RefSeq" id="XP_024502409.1">
    <property type="nucleotide sequence ID" value="XM_024648430.1"/>
</dbReference>
<evidence type="ECO:0000256" key="1">
    <source>
        <dbReference type="SAM" id="MobiDB-lite"/>
    </source>
</evidence>
<dbReference type="CDD" id="cd17101">
    <property type="entry name" value="FERM_F1_PTPN13_like"/>
    <property type="match status" value="1"/>
</dbReference>
<dbReference type="PROSITE" id="PS50057">
    <property type="entry name" value="FERM_3"/>
    <property type="match status" value="1"/>
</dbReference>
<feature type="compositionally biased region" description="Polar residues" evidence="1">
    <location>
        <begin position="494"/>
        <end position="509"/>
    </location>
</feature>
<evidence type="ECO:0000313" key="3">
    <source>
        <dbReference type="EMBL" id="CEF63207.1"/>
    </source>
</evidence>
<dbReference type="InterPro" id="IPR019749">
    <property type="entry name" value="Band_41_domain"/>
</dbReference>
<dbReference type="GO" id="GO:0098592">
    <property type="term" value="C:cytoplasmic side of apical plasma membrane"/>
    <property type="evidence" value="ECO:0007669"/>
    <property type="project" value="TreeGrafter"/>
</dbReference>
<dbReference type="EMBL" id="LN609528">
    <property type="protein sequence ID" value="CEF63207.1"/>
    <property type="molecule type" value="Genomic_DNA"/>
</dbReference>
<feature type="compositionally biased region" description="Basic and acidic residues" evidence="1">
    <location>
        <begin position="512"/>
        <end position="527"/>
    </location>
</feature>
<dbReference type="InterPro" id="IPR035963">
    <property type="entry name" value="FERM_2"/>
</dbReference>
<dbReference type="SUPFAM" id="SSF47031">
    <property type="entry name" value="Second domain of FERM"/>
    <property type="match status" value="1"/>
</dbReference>
<feature type="region of interest" description="Disordered" evidence="1">
    <location>
        <begin position="1042"/>
        <end position="1066"/>
    </location>
</feature>
<dbReference type="PANTHER" id="PTHR13429">
    <property type="entry name" value="FERM DOMAIN (PROTEIN4.1-EZRIN-RADIXIN-MOESIN) FAMILY"/>
    <property type="match status" value="1"/>
</dbReference>
<feature type="region of interest" description="Disordered" evidence="1">
    <location>
        <begin position="485"/>
        <end position="567"/>
    </location>
</feature>
<dbReference type="CDD" id="cd14473">
    <property type="entry name" value="FERM_B-lobe"/>
    <property type="match status" value="1"/>
</dbReference>
<dbReference type="InterPro" id="IPR018980">
    <property type="entry name" value="FERM_PH-like_C"/>
</dbReference>
<dbReference type="OrthoDB" id="5957665at2759"/>
<dbReference type="GO" id="GO:0035332">
    <property type="term" value="P:positive regulation of hippo signaling"/>
    <property type="evidence" value="ECO:0007669"/>
    <property type="project" value="TreeGrafter"/>
</dbReference>
<proteinExistence type="predicted"/>
<reference evidence="5" key="2">
    <citation type="submission" date="2020-12" db="UniProtKB">
        <authorList>
            <consortium name="WormBaseParasite"/>
        </authorList>
    </citation>
    <scope>IDENTIFICATION</scope>
</reference>
<feature type="compositionally biased region" description="Polar residues" evidence="1">
    <location>
        <begin position="737"/>
        <end position="749"/>
    </location>
</feature>
<dbReference type="Proteomes" id="UP000035682">
    <property type="component" value="Unplaced"/>
</dbReference>
<feature type="region of interest" description="Disordered" evidence="1">
    <location>
        <begin position="65"/>
        <end position="101"/>
    </location>
</feature>
<feature type="compositionally biased region" description="Low complexity" evidence="1">
    <location>
        <begin position="529"/>
        <end position="538"/>
    </location>
</feature>
<dbReference type="WBParaSite" id="SRAE_1000147000.1">
    <property type="protein sequence ID" value="SRAE_1000147000.1"/>
    <property type="gene ID" value="WBGene00258077"/>
</dbReference>
<keyword evidence="4" id="KW-1185">Reference proteome</keyword>
<dbReference type="Pfam" id="PF00373">
    <property type="entry name" value="FERM_M"/>
    <property type="match status" value="1"/>
</dbReference>
<dbReference type="Pfam" id="PF09380">
    <property type="entry name" value="FERM_C"/>
    <property type="match status" value="1"/>
</dbReference>
<dbReference type="PANTHER" id="PTHR13429:SF5">
    <property type="entry name" value="PROTEIN EXPANDED"/>
    <property type="match status" value="1"/>
</dbReference>
<evidence type="ECO:0000259" key="2">
    <source>
        <dbReference type="PROSITE" id="PS50057"/>
    </source>
</evidence>
<dbReference type="CTD" id="36375572"/>
<feature type="compositionally biased region" description="Polar residues" evidence="1">
    <location>
        <begin position="82"/>
        <end position="101"/>
    </location>
</feature>
<dbReference type="InterPro" id="IPR014352">
    <property type="entry name" value="FERM/acyl-CoA-bd_prot_sf"/>
</dbReference>
<accession>A0A090L554</accession>
<feature type="region of interest" description="Disordered" evidence="1">
    <location>
        <begin position="720"/>
        <end position="749"/>
    </location>
</feature>
<evidence type="ECO:0000313" key="4">
    <source>
        <dbReference type="Proteomes" id="UP000035682"/>
    </source>
</evidence>
<dbReference type="InterPro" id="IPR011993">
    <property type="entry name" value="PH-like_dom_sf"/>
</dbReference>
<feature type="domain" description="FERM" evidence="2">
    <location>
        <begin position="138"/>
        <end position="450"/>
    </location>
</feature>
<gene>
    <name evidence="3 5 6" type="ORF">SRAE_1000147000</name>
</gene>